<organism evidence="2 3">
    <name type="scientific">Oceanobacillus oncorhynchi</name>
    <dbReference type="NCBI Taxonomy" id="545501"/>
    <lineage>
        <taxon>Bacteria</taxon>
        <taxon>Bacillati</taxon>
        <taxon>Bacillota</taxon>
        <taxon>Bacilli</taxon>
        <taxon>Bacillales</taxon>
        <taxon>Bacillaceae</taxon>
        <taxon>Oceanobacillus</taxon>
    </lineage>
</organism>
<dbReference type="Pfam" id="PF07872">
    <property type="entry name" value="DUF1659"/>
    <property type="match status" value="1"/>
</dbReference>
<dbReference type="RefSeq" id="WP_042529621.1">
    <property type="nucleotide sequence ID" value="NZ_CAXOIH010000013.1"/>
</dbReference>
<proteinExistence type="predicted"/>
<dbReference type="AlphaFoldDB" id="A0A0A1MCS7"/>
<accession>A0A0A1MCS7</accession>
<dbReference type="OrthoDB" id="48766at2"/>
<sequence length="76" mass="8517">MAVAELTESVLQLTLNEGVDPITGEFVLKQKRFNYVKPDATAEQLLLTANAFASVQQHTLYAISRRDVSEIHEREA</sequence>
<dbReference type="Proteomes" id="UP000040453">
    <property type="component" value="Unassembled WGS sequence"/>
</dbReference>
<feature type="domain" description="DUF1659" evidence="1">
    <location>
        <begin position="2"/>
        <end position="73"/>
    </location>
</feature>
<keyword evidence="3" id="KW-1185">Reference proteome</keyword>
<dbReference type="EMBL" id="CDGG01000001">
    <property type="protein sequence ID" value="CEI80843.1"/>
    <property type="molecule type" value="Genomic_DNA"/>
</dbReference>
<gene>
    <name evidence="2" type="ORF">BN997_00653</name>
</gene>
<evidence type="ECO:0000313" key="2">
    <source>
        <dbReference type="EMBL" id="CEI80843.1"/>
    </source>
</evidence>
<protein>
    <recommendedName>
        <fullName evidence="1">DUF1659 domain-containing protein</fullName>
    </recommendedName>
</protein>
<evidence type="ECO:0000259" key="1">
    <source>
        <dbReference type="Pfam" id="PF07872"/>
    </source>
</evidence>
<dbReference type="STRING" id="545501.BN997_00653"/>
<name>A0A0A1MCS7_9BACI</name>
<reference evidence="2 3" key="1">
    <citation type="submission" date="2014-11" db="EMBL/GenBank/DDBJ databases">
        <authorList>
            <person name="Urmite Genomes Urmite Genomes"/>
        </authorList>
    </citation>
    <scope>NUCLEOTIDE SEQUENCE [LARGE SCALE GENOMIC DNA]</scope>
    <source>
        <strain evidence="2 3">Oc5</strain>
    </source>
</reference>
<evidence type="ECO:0000313" key="3">
    <source>
        <dbReference type="Proteomes" id="UP000040453"/>
    </source>
</evidence>
<dbReference type="InterPro" id="IPR012454">
    <property type="entry name" value="DUF1659"/>
</dbReference>